<dbReference type="GO" id="GO:0007018">
    <property type="term" value="P:microtubule-based movement"/>
    <property type="evidence" value="ECO:0000318"/>
    <property type="project" value="GO_Central"/>
</dbReference>
<dbReference type="InterPro" id="IPR027417">
    <property type="entry name" value="P-loop_NTPase"/>
</dbReference>
<dbReference type="InterPro" id="IPR027640">
    <property type="entry name" value="Kinesin-like_fam"/>
</dbReference>
<dbReference type="RefSeq" id="XP_001708110.1">
    <property type="nucleotide sequence ID" value="XM_001708058.1"/>
</dbReference>
<comment type="similarity">
    <text evidence="1">Belongs to the TRAFAC class myosin-kinesin ATPase superfamily. Kinesin family.</text>
</comment>
<dbReference type="GO" id="GO:0016887">
    <property type="term" value="F:ATP hydrolysis activity"/>
    <property type="evidence" value="ECO:0000318"/>
    <property type="project" value="GO_Central"/>
</dbReference>
<dbReference type="GO" id="GO:0003777">
    <property type="term" value="F:microtubule motor activity"/>
    <property type="evidence" value="ECO:0000318"/>
    <property type="project" value="GO_Central"/>
</dbReference>
<dbReference type="PRINTS" id="PR00380">
    <property type="entry name" value="KINESINHEAVY"/>
</dbReference>
<sequence>MTSPLTTEELQASQLQGSQSVSNRIRVIARVRPFLPGEVVPNPACITASNNVITARDPTNSMVVTSHPFDIALGPSSTQDNAYETISNDIYRVMCGVPMLLLAYGVTSAGKTYTLFGEGKDTGLYGRAVNDLYRLIDISAIAKSALVSISVVQIYMNNVMDLLNKGEPLKLHGAGTDPLPGRKWIDVDSAASCLSLTRRALQNREMSSTALNTMSSRSHCIVFLRILDTATGQASGLTVVDLAGSEPHMPGASKQVQQESSFIRTSLLMLDRAMKDLKSLNCTRTTSVSFRSSPLTMALRPYLQPASDFSLPCNAVIFLNLHGKVDGFFSNKETLQLGLVAKSVKNYSKTASRLGVLSTTAASMAGSMGKSLSRSSRARPTDIAIEDGGSLPSPEITGTIYATADTNITLSQCSSAQDITRFPNCPTSLVIQGDSILIPITYWNSILTEFENLATALANASGDIQEELQNARQEAVAEMAQLMELNIAKERETLLTDIVERDATINSLQQELVIVMANNDTLSKQLYVTKTKLNSFQATVDSQQSSQRGTSKFGDPVFSTSIDNNLLDQLRSYREENYQLKQRLSELESQYRRSVSQLDYIKAELQRASTDSTRLSIPSNLMGLPDTMTSTPRDLSKSE</sequence>
<evidence type="ECO:0000313" key="3">
    <source>
        <dbReference type="Proteomes" id="UP000001548"/>
    </source>
</evidence>
<dbReference type="Gene3D" id="3.40.850.10">
    <property type="entry name" value="Kinesin motor domain"/>
    <property type="match status" value="1"/>
</dbReference>
<evidence type="ECO:0000313" key="2">
    <source>
        <dbReference type="EMBL" id="KAE8305199.1"/>
    </source>
</evidence>
<dbReference type="Pfam" id="PF00225">
    <property type="entry name" value="Kinesin"/>
    <property type="match status" value="1"/>
</dbReference>
<dbReference type="InterPro" id="IPR036961">
    <property type="entry name" value="Kinesin_motor_dom_sf"/>
</dbReference>
<dbReference type="OMA" id="RSHCIVF"/>
<comment type="caution">
    <text evidence="2">The sequence shown here is derived from an EMBL/GenBank/DDBJ whole genome shotgun (WGS) entry which is preliminary data.</text>
</comment>
<evidence type="ECO:0000256" key="1">
    <source>
        <dbReference type="PROSITE-ProRule" id="PRU00283"/>
    </source>
</evidence>
<dbReference type="SUPFAM" id="SSF52540">
    <property type="entry name" value="P-loop containing nucleoside triphosphate hydrolases"/>
    <property type="match status" value="1"/>
</dbReference>
<dbReference type="STRING" id="184922.A8BC06"/>
<feature type="binding site" evidence="1">
    <location>
        <begin position="105"/>
        <end position="112"/>
    </location>
    <ligand>
        <name>ATP</name>
        <dbReference type="ChEBI" id="CHEBI:30616"/>
    </ligand>
</feature>
<name>A8BC06_GIAIC</name>
<dbReference type="GO" id="GO:0005737">
    <property type="term" value="C:cytoplasm"/>
    <property type="evidence" value="ECO:0000318"/>
    <property type="project" value="GO_Central"/>
</dbReference>
<dbReference type="Proteomes" id="UP000001548">
    <property type="component" value="Unassembled WGS sequence"/>
</dbReference>
<dbReference type="PANTHER" id="PTHR24115:SF578">
    <property type="entry name" value="KINESIN-LIKE PROTEIN KIFC1"/>
    <property type="match status" value="1"/>
</dbReference>
<dbReference type="SMART" id="SM00129">
    <property type="entry name" value="KISc"/>
    <property type="match status" value="1"/>
</dbReference>
<organism evidence="2 3">
    <name type="scientific">Giardia intestinalis (strain ATCC 50803 / WB clone C6)</name>
    <name type="common">Giardia lamblia</name>
    <dbReference type="NCBI Taxonomy" id="184922"/>
    <lineage>
        <taxon>Eukaryota</taxon>
        <taxon>Metamonada</taxon>
        <taxon>Diplomonadida</taxon>
        <taxon>Hexamitidae</taxon>
        <taxon>Giardiinae</taxon>
        <taxon>Giardia</taxon>
    </lineage>
</organism>
<dbReference type="PANTHER" id="PTHR24115">
    <property type="entry name" value="KINESIN-RELATED"/>
    <property type="match status" value="1"/>
</dbReference>
<dbReference type="GO" id="GO:0005524">
    <property type="term" value="F:ATP binding"/>
    <property type="evidence" value="ECO:0007669"/>
    <property type="project" value="UniProtKB-UniRule"/>
</dbReference>
<dbReference type="FunFam" id="3.40.850.10:FF:000183">
    <property type="entry name" value="Kinesin-related protein"/>
    <property type="match status" value="1"/>
</dbReference>
<dbReference type="KEGG" id="gla:GL50803_0011442"/>
<dbReference type="GO" id="GO:0008017">
    <property type="term" value="F:microtubule binding"/>
    <property type="evidence" value="ECO:0000318"/>
    <property type="project" value="GO_Central"/>
</dbReference>
<dbReference type="HOGENOM" id="CLU_428619_0_0_1"/>
<accession>A8BC06</accession>
<dbReference type="VEuPathDB" id="GiardiaDB:GL50803_11442"/>
<dbReference type="InterPro" id="IPR001752">
    <property type="entry name" value="Kinesin_motor_dom"/>
</dbReference>
<keyword evidence="3" id="KW-1185">Reference proteome</keyword>
<gene>
    <name evidence="2" type="ORF">GL50803_0011442</name>
</gene>
<protein>
    <submittedName>
        <fullName evidence="2">Kinesin-related protein</fullName>
    </submittedName>
</protein>
<dbReference type="GO" id="GO:0005871">
    <property type="term" value="C:kinesin complex"/>
    <property type="evidence" value="ECO:0000318"/>
    <property type="project" value="GO_Central"/>
</dbReference>
<keyword evidence="1" id="KW-0547">Nucleotide-binding</keyword>
<reference evidence="2 3" key="1">
    <citation type="journal article" date="2007" name="Science">
        <title>Genomic minimalism in the early diverging intestinal parasite Giardia lamblia.</title>
        <authorList>
            <person name="Morrison H.G."/>
            <person name="McArthur A.G."/>
            <person name="Gillin F.D."/>
            <person name="Aley S.B."/>
            <person name="Adam R.D."/>
            <person name="Olsen G.J."/>
            <person name="Best A.A."/>
            <person name="Cande W.Z."/>
            <person name="Chen F."/>
            <person name="Cipriano M.J."/>
            <person name="Davids B.J."/>
            <person name="Dawson S.C."/>
            <person name="Elmendorf H.G."/>
            <person name="Hehl A.B."/>
            <person name="Holder M.E."/>
            <person name="Huse S.M."/>
            <person name="Kim U.U."/>
            <person name="Lasek-Nesselquist E."/>
            <person name="Manning G."/>
            <person name="Nigam A."/>
            <person name="Nixon J.E."/>
            <person name="Palm D."/>
            <person name="Passamaneck N.E."/>
            <person name="Prabhu A."/>
            <person name="Reich C.I."/>
            <person name="Reiner D.S."/>
            <person name="Samuelson J."/>
            <person name="Svard S.G."/>
            <person name="Sogin M.L."/>
        </authorList>
    </citation>
    <scope>NUCLEOTIDE SEQUENCE [LARGE SCALE GENOMIC DNA]</scope>
    <source>
        <strain evidence="2 3">WB C6</strain>
    </source>
</reference>
<dbReference type="GO" id="GO:0005874">
    <property type="term" value="C:microtubule"/>
    <property type="evidence" value="ECO:0000318"/>
    <property type="project" value="GO_Central"/>
</dbReference>
<keyword evidence="1" id="KW-0067">ATP-binding</keyword>
<dbReference type="AlphaFoldDB" id="A8BC06"/>
<keyword evidence="1" id="KW-0505">Motor protein</keyword>
<dbReference type="GeneID" id="5701019"/>
<dbReference type="PROSITE" id="PS50067">
    <property type="entry name" value="KINESIN_MOTOR_2"/>
    <property type="match status" value="1"/>
</dbReference>
<dbReference type="EMBL" id="AACB03000001">
    <property type="protein sequence ID" value="KAE8305199.1"/>
    <property type="molecule type" value="Genomic_DNA"/>
</dbReference>
<proteinExistence type="inferred from homology"/>